<feature type="compositionally biased region" description="Polar residues" evidence="1">
    <location>
        <begin position="72"/>
        <end position="90"/>
    </location>
</feature>
<name>A0A4P9WAM9_9FUNG</name>
<feature type="region of interest" description="Disordered" evidence="1">
    <location>
        <begin position="182"/>
        <end position="215"/>
    </location>
</feature>
<dbReference type="AlphaFoldDB" id="A0A4P9WAM9"/>
<feature type="region of interest" description="Disordered" evidence="1">
    <location>
        <begin position="63"/>
        <end position="92"/>
    </location>
</feature>
<organism evidence="2 3">
    <name type="scientific">Blyttiomyces helicus</name>
    <dbReference type="NCBI Taxonomy" id="388810"/>
    <lineage>
        <taxon>Eukaryota</taxon>
        <taxon>Fungi</taxon>
        <taxon>Fungi incertae sedis</taxon>
        <taxon>Chytridiomycota</taxon>
        <taxon>Chytridiomycota incertae sedis</taxon>
        <taxon>Chytridiomycetes</taxon>
        <taxon>Chytridiomycetes incertae sedis</taxon>
        <taxon>Blyttiomyces</taxon>
    </lineage>
</organism>
<evidence type="ECO:0000256" key="1">
    <source>
        <dbReference type="SAM" id="MobiDB-lite"/>
    </source>
</evidence>
<sequence>MEALAGFLGASSTFYDLDLAGGPLFCRGGVFGLGVISVPWQGGRVTFSSLVHLGLFGDPRGSWFKQRRDPSHQQAPPSPSTESSHPQPHTCTPPLHIQRILGSCLHTSTGSEVVIPRGSSKRRGAGDKGERGAQSVGKEHSACCVLRGCEYGVGLAKHVRSNALVSVAGEFPGSWAKGQKAQTAQSRRAAPEVPPREPSRLDSRRTGCGSRTELVMWGEASDRDRLRHTAQLQMNARRPT</sequence>
<accession>A0A4P9WAM9</accession>
<feature type="region of interest" description="Disordered" evidence="1">
    <location>
        <begin position="112"/>
        <end position="137"/>
    </location>
</feature>
<evidence type="ECO:0000313" key="2">
    <source>
        <dbReference type="EMBL" id="RKO89504.1"/>
    </source>
</evidence>
<proteinExistence type="predicted"/>
<dbReference type="Proteomes" id="UP000269721">
    <property type="component" value="Unassembled WGS sequence"/>
</dbReference>
<dbReference type="EMBL" id="KZ996053">
    <property type="protein sequence ID" value="RKO89504.1"/>
    <property type="molecule type" value="Genomic_DNA"/>
</dbReference>
<reference evidence="3" key="1">
    <citation type="journal article" date="2018" name="Nat. Microbiol.">
        <title>Leveraging single-cell genomics to expand the fungal tree of life.</title>
        <authorList>
            <person name="Ahrendt S.R."/>
            <person name="Quandt C.A."/>
            <person name="Ciobanu D."/>
            <person name="Clum A."/>
            <person name="Salamov A."/>
            <person name="Andreopoulos B."/>
            <person name="Cheng J.F."/>
            <person name="Woyke T."/>
            <person name="Pelin A."/>
            <person name="Henrissat B."/>
            <person name="Reynolds N.K."/>
            <person name="Benny G.L."/>
            <person name="Smith M.E."/>
            <person name="James T.Y."/>
            <person name="Grigoriev I.V."/>
        </authorList>
    </citation>
    <scope>NUCLEOTIDE SEQUENCE [LARGE SCALE GENOMIC DNA]</scope>
</reference>
<feature type="compositionally biased region" description="Basic and acidic residues" evidence="1">
    <location>
        <begin position="124"/>
        <end position="137"/>
    </location>
</feature>
<gene>
    <name evidence="2" type="ORF">BDK51DRAFT_51841</name>
</gene>
<evidence type="ECO:0000313" key="3">
    <source>
        <dbReference type="Proteomes" id="UP000269721"/>
    </source>
</evidence>
<protein>
    <submittedName>
        <fullName evidence="2">Uncharacterized protein</fullName>
    </submittedName>
</protein>
<keyword evidence="3" id="KW-1185">Reference proteome</keyword>
<feature type="compositionally biased region" description="Basic and acidic residues" evidence="1">
    <location>
        <begin position="194"/>
        <end position="205"/>
    </location>
</feature>